<protein>
    <recommendedName>
        <fullName evidence="4">Lipoprotein</fullName>
    </recommendedName>
</protein>
<reference evidence="2 3" key="1">
    <citation type="journal article" date="2012" name="Proc. Natl. Acad. Sci. U.S.A.">
        <title>Genome and physiology of a model Epsilonproteobacterium responsible for sulfide detoxification in marine oxygen depletion zones.</title>
        <authorList>
            <person name="Grote J."/>
            <person name="Schott T."/>
            <person name="Bruckner C.G."/>
            <person name="Glockner F.O."/>
            <person name="Jost G."/>
            <person name="Teeling H."/>
            <person name="Labrenz M."/>
            <person name="Jurgens K."/>
        </authorList>
    </citation>
    <scope>NUCLEOTIDE SEQUENCE [LARGE SCALE GENOMIC DNA]</scope>
    <source>
        <strain evidence="2 3">GD1</strain>
    </source>
</reference>
<proteinExistence type="predicted"/>
<organism evidence="2 3">
    <name type="scientific">Sulfurimonas gotlandica (strain DSM 19862 / JCM 16533 / GD1)</name>
    <dbReference type="NCBI Taxonomy" id="929558"/>
    <lineage>
        <taxon>Bacteria</taxon>
        <taxon>Pseudomonadati</taxon>
        <taxon>Campylobacterota</taxon>
        <taxon>Epsilonproteobacteria</taxon>
        <taxon>Campylobacterales</taxon>
        <taxon>Sulfurimonadaceae</taxon>
        <taxon>Sulfurimonas</taxon>
    </lineage>
</organism>
<sequence>MKINFLIFLTLLLFFSACSTTRVGGHSDGKHHGVGVKTKVLKF</sequence>
<evidence type="ECO:0008006" key="4">
    <source>
        <dbReference type="Google" id="ProtNLM"/>
    </source>
</evidence>
<dbReference type="EMBL" id="AFRZ01000001">
    <property type="protein sequence ID" value="EHP30979.1"/>
    <property type="molecule type" value="Genomic_DNA"/>
</dbReference>
<comment type="caution">
    <text evidence="2">The sequence shown here is derived from an EMBL/GenBank/DDBJ whole genome shotgun (WGS) entry which is preliminary data.</text>
</comment>
<dbReference type="RefSeq" id="WP_008339712.1">
    <property type="nucleotide sequence ID" value="NZ_AFRZ01000001.1"/>
</dbReference>
<accession>H1FZH2</accession>
<name>B6BNA9_SULGG</name>
<dbReference type="AlphaFoldDB" id="B6BNA9"/>
<evidence type="ECO:0000256" key="1">
    <source>
        <dbReference type="SAM" id="SignalP"/>
    </source>
</evidence>
<gene>
    <name evidence="2" type="ORF">SMGD1_2456</name>
</gene>
<keyword evidence="1" id="KW-0732">Signal</keyword>
<dbReference type="HOGENOM" id="CLU_3240561_0_0_7"/>
<evidence type="ECO:0000313" key="3">
    <source>
        <dbReference type="Proteomes" id="UP000006431"/>
    </source>
</evidence>
<feature type="signal peptide" evidence="1">
    <location>
        <begin position="1"/>
        <end position="19"/>
    </location>
</feature>
<evidence type="ECO:0000313" key="2">
    <source>
        <dbReference type="EMBL" id="EHP30979.1"/>
    </source>
</evidence>
<dbReference type="Proteomes" id="UP000006431">
    <property type="component" value="Unassembled WGS sequence"/>
</dbReference>
<accession>B6BNA9</accession>
<dbReference type="STRING" id="929558.SMGD1_2456"/>
<keyword evidence="3" id="KW-1185">Reference proteome</keyword>
<feature type="chain" id="PRO_5002843127" description="Lipoprotein" evidence="1">
    <location>
        <begin position="20"/>
        <end position="43"/>
    </location>
</feature>
<dbReference type="PATRIC" id="fig|929558.5.peg.2446"/>
<dbReference type="PROSITE" id="PS51257">
    <property type="entry name" value="PROKAR_LIPOPROTEIN"/>
    <property type="match status" value="1"/>
</dbReference>